<feature type="domain" description="Thioredoxin" evidence="7">
    <location>
        <begin position="7"/>
        <end position="97"/>
    </location>
</feature>
<keyword evidence="4" id="KW-0411">Iron-sulfur</keyword>
<evidence type="ECO:0000256" key="1">
    <source>
        <dbReference type="ARBA" id="ARBA00009630"/>
    </source>
</evidence>
<feature type="domain" description="Glutaredoxin" evidence="8">
    <location>
        <begin position="154"/>
        <end position="218"/>
    </location>
</feature>
<organism evidence="9 10">
    <name type="scientific">Papiliotrema laurentii</name>
    <name type="common">Cryptococcus laurentii</name>
    <dbReference type="NCBI Taxonomy" id="5418"/>
    <lineage>
        <taxon>Eukaryota</taxon>
        <taxon>Fungi</taxon>
        <taxon>Dikarya</taxon>
        <taxon>Basidiomycota</taxon>
        <taxon>Agaricomycotina</taxon>
        <taxon>Tremellomycetes</taxon>
        <taxon>Tremellales</taxon>
        <taxon>Rhynchogastremaceae</taxon>
        <taxon>Papiliotrema</taxon>
    </lineage>
</organism>
<evidence type="ECO:0000256" key="3">
    <source>
        <dbReference type="ARBA" id="ARBA00023004"/>
    </source>
</evidence>
<dbReference type="CDD" id="cd03028">
    <property type="entry name" value="GRX_PICOT_like"/>
    <property type="match status" value="1"/>
</dbReference>
<evidence type="ECO:0000313" key="10">
    <source>
        <dbReference type="Proteomes" id="UP001182556"/>
    </source>
</evidence>
<accession>A0AAD9FXB8</accession>
<dbReference type="CDD" id="cd02984">
    <property type="entry name" value="TRX_PICOT"/>
    <property type="match status" value="1"/>
</dbReference>
<evidence type="ECO:0000256" key="6">
    <source>
        <dbReference type="SAM" id="MobiDB-lite"/>
    </source>
</evidence>
<dbReference type="GO" id="GO:0006879">
    <property type="term" value="P:intracellular iron ion homeostasis"/>
    <property type="evidence" value="ECO:0007669"/>
    <property type="project" value="TreeGrafter"/>
</dbReference>
<keyword evidence="2" id="KW-0479">Metal-binding</keyword>
<proteinExistence type="inferred from homology"/>
<dbReference type="InterPro" id="IPR033658">
    <property type="entry name" value="GRX_PICOT-like"/>
</dbReference>
<feature type="region of interest" description="Disordered" evidence="6">
    <location>
        <begin position="233"/>
        <end position="252"/>
    </location>
</feature>
<protein>
    <submittedName>
        <fullName evidence="9">Thioredoxin</fullName>
    </submittedName>
</protein>
<keyword evidence="3" id="KW-0408">Iron</keyword>
<comment type="function">
    <text evidence="5">Monothiol glutaredoxin involved in the biogenesis of iron-sulfur clusters. Binds one iron-sulfur cluster per dimer. The iron-sulfur cluster is bound between subunits, and is complexed by a bound glutathione and a cysteine residue from each subunit.</text>
</comment>
<feature type="region of interest" description="Disordered" evidence="6">
    <location>
        <begin position="112"/>
        <end position="139"/>
    </location>
</feature>
<evidence type="ECO:0000259" key="7">
    <source>
        <dbReference type="Pfam" id="PF00085"/>
    </source>
</evidence>
<comment type="caution">
    <text evidence="9">The sequence shown here is derived from an EMBL/GenBank/DDBJ whole genome shotgun (WGS) entry which is preliminary data.</text>
</comment>
<evidence type="ECO:0000256" key="4">
    <source>
        <dbReference type="ARBA" id="ARBA00023014"/>
    </source>
</evidence>
<dbReference type="GO" id="GO:0015036">
    <property type="term" value="F:disulfide oxidoreductase activity"/>
    <property type="evidence" value="ECO:0007669"/>
    <property type="project" value="UniProtKB-ARBA"/>
</dbReference>
<dbReference type="Gene3D" id="3.40.30.10">
    <property type="entry name" value="Glutaredoxin"/>
    <property type="match status" value="2"/>
</dbReference>
<gene>
    <name evidence="9" type="ORF">DB88DRAFT_479931</name>
</gene>
<dbReference type="AlphaFoldDB" id="A0AAD9FXB8"/>
<dbReference type="SUPFAM" id="SSF52833">
    <property type="entry name" value="Thioredoxin-like"/>
    <property type="match status" value="2"/>
</dbReference>
<dbReference type="PANTHER" id="PTHR10293:SF73">
    <property type="entry name" value="GLUTAREDOXIN-3"/>
    <property type="match status" value="1"/>
</dbReference>
<dbReference type="EMBL" id="JAODAN010000001">
    <property type="protein sequence ID" value="KAK1927964.1"/>
    <property type="molecule type" value="Genomic_DNA"/>
</dbReference>
<keyword evidence="10" id="KW-1185">Reference proteome</keyword>
<dbReference type="GO" id="GO:0046872">
    <property type="term" value="F:metal ion binding"/>
    <property type="evidence" value="ECO:0007669"/>
    <property type="project" value="UniProtKB-KW"/>
</dbReference>
<dbReference type="GO" id="GO:0005634">
    <property type="term" value="C:nucleus"/>
    <property type="evidence" value="ECO:0007669"/>
    <property type="project" value="TreeGrafter"/>
</dbReference>
<dbReference type="Pfam" id="PF00462">
    <property type="entry name" value="Glutaredoxin"/>
    <property type="match status" value="1"/>
</dbReference>
<evidence type="ECO:0000256" key="2">
    <source>
        <dbReference type="ARBA" id="ARBA00022723"/>
    </source>
</evidence>
<evidence type="ECO:0000256" key="5">
    <source>
        <dbReference type="ARBA" id="ARBA00055846"/>
    </source>
</evidence>
<dbReference type="InterPro" id="IPR036249">
    <property type="entry name" value="Thioredoxin-like_sf"/>
</dbReference>
<dbReference type="GO" id="GO:0051537">
    <property type="term" value="F:2 iron, 2 sulfur cluster binding"/>
    <property type="evidence" value="ECO:0007669"/>
    <property type="project" value="TreeGrafter"/>
</dbReference>
<evidence type="ECO:0000313" key="9">
    <source>
        <dbReference type="EMBL" id="KAK1927964.1"/>
    </source>
</evidence>
<dbReference type="PANTHER" id="PTHR10293">
    <property type="entry name" value="GLUTAREDOXIN FAMILY MEMBER"/>
    <property type="match status" value="1"/>
</dbReference>
<dbReference type="FunFam" id="3.40.30.10:FF:000092">
    <property type="entry name" value="Monothiol glutaredoxin"/>
    <property type="match status" value="1"/>
</dbReference>
<dbReference type="InterPro" id="IPR013766">
    <property type="entry name" value="Thioredoxin_domain"/>
</dbReference>
<dbReference type="Proteomes" id="UP001182556">
    <property type="component" value="Unassembled WGS sequence"/>
</dbReference>
<dbReference type="PROSITE" id="PS51354">
    <property type="entry name" value="GLUTAREDOXIN_2"/>
    <property type="match status" value="1"/>
</dbReference>
<dbReference type="GO" id="GO:0005829">
    <property type="term" value="C:cytosol"/>
    <property type="evidence" value="ECO:0007669"/>
    <property type="project" value="TreeGrafter"/>
</dbReference>
<evidence type="ECO:0000259" key="8">
    <source>
        <dbReference type="Pfam" id="PF00462"/>
    </source>
</evidence>
<feature type="compositionally biased region" description="Low complexity" evidence="6">
    <location>
        <begin position="112"/>
        <end position="131"/>
    </location>
</feature>
<dbReference type="FunFam" id="3.40.30.10:FF:000012">
    <property type="entry name" value="Monothiol glutaredoxin"/>
    <property type="match status" value="1"/>
</dbReference>
<dbReference type="InterPro" id="IPR002109">
    <property type="entry name" value="Glutaredoxin"/>
</dbReference>
<sequence length="252" mass="27774">MASNLVEVTSPDHFKQLLSADLNRVSCLNFWAPWAEPCAAFNKDIEAAAKKYPSMLFLNIEAENLADISESFDIEAVPSVLLLRGHTLLARHAGADTNLLYALLDQHTPVAASSAPQPQASSTATPSAPEAPSRPRTEEEITARCKELMNKHKVVLFMKGNPSSPKCGFSRQTVGLLREKGVEFAWFDILSDEEVRQGLKRVNDWPTFPQIIVNGELVGGLDIVKEMMESGEWDEVVGGDEEQDESHEEVKA</sequence>
<dbReference type="Pfam" id="PF00085">
    <property type="entry name" value="Thioredoxin"/>
    <property type="match status" value="1"/>
</dbReference>
<dbReference type="InterPro" id="IPR004480">
    <property type="entry name" value="Monothiol_GRX-rel"/>
</dbReference>
<reference evidence="9" key="1">
    <citation type="submission" date="2023-02" db="EMBL/GenBank/DDBJ databases">
        <title>Identification and recombinant expression of a fungal hydrolase from Papiliotrema laurentii that hydrolyzes apple cutin and clears colloidal polyester polyurethane.</title>
        <authorList>
            <consortium name="DOE Joint Genome Institute"/>
            <person name="Roman V.A."/>
            <person name="Bojanowski C."/>
            <person name="Crable B.R."/>
            <person name="Wagner D.N."/>
            <person name="Hung C.S."/>
            <person name="Nadeau L.J."/>
            <person name="Schratz L."/>
            <person name="Haridas S."/>
            <person name="Pangilinan J."/>
            <person name="Lipzen A."/>
            <person name="Na H."/>
            <person name="Yan M."/>
            <person name="Ng V."/>
            <person name="Grigoriev I.V."/>
            <person name="Spatafora J.W."/>
            <person name="Barlow D."/>
            <person name="Biffinger J."/>
            <person name="Kelley-Loughnane N."/>
            <person name="Varaljay V.A."/>
            <person name="Crookes-Goodson W.J."/>
        </authorList>
    </citation>
    <scope>NUCLEOTIDE SEQUENCE</scope>
    <source>
        <strain evidence="9">5307AH</strain>
    </source>
</reference>
<name>A0AAD9FXB8_PAPLA</name>
<comment type="similarity">
    <text evidence="1">Belongs to the glutaredoxin family. Monothiol subfamily.</text>
</comment>